<dbReference type="PRINTS" id="PR00861">
    <property type="entry name" value="ALYTICPTASE"/>
</dbReference>
<keyword evidence="2" id="KW-0378">Hydrolase</keyword>
<evidence type="ECO:0008006" key="6">
    <source>
        <dbReference type="Google" id="ProtNLM"/>
    </source>
</evidence>
<proteinExistence type="predicted"/>
<evidence type="ECO:0000256" key="4">
    <source>
        <dbReference type="ARBA" id="ARBA00023157"/>
    </source>
</evidence>
<dbReference type="InterPro" id="IPR043504">
    <property type="entry name" value="Peptidase_S1_PA_chymotrypsin"/>
</dbReference>
<dbReference type="InterPro" id="IPR009003">
    <property type="entry name" value="Peptidase_S1_PA"/>
</dbReference>
<evidence type="ECO:0000256" key="1">
    <source>
        <dbReference type="ARBA" id="ARBA00022670"/>
    </source>
</evidence>
<reference evidence="5" key="1">
    <citation type="journal article" date="2015" name="Nature">
        <title>Complex archaea that bridge the gap between prokaryotes and eukaryotes.</title>
        <authorList>
            <person name="Spang A."/>
            <person name="Saw J.H."/>
            <person name="Jorgensen S.L."/>
            <person name="Zaremba-Niedzwiedzka K."/>
            <person name="Martijn J."/>
            <person name="Lind A.E."/>
            <person name="van Eijk R."/>
            <person name="Schleper C."/>
            <person name="Guy L."/>
            <person name="Ettema T.J."/>
        </authorList>
    </citation>
    <scope>NUCLEOTIDE SEQUENCE</scope>
</reference>
<keyword evidence="4" id="KW-1015">Disulfide bond</keyword>
<gene>
    <name evidence="5" type="ORF">LCGC14_1937280</name>
</gene>
<evidence type="ECO:0000256" key="3">
    <source>
        <dbReference type="ARBA" id="ARBA00022825"/>
    </source>
</evidence>
<sequence length="326" mass="34296">MSHALFKYPNVVGFGTGERGGKKVVTVLVSQKLPKAALSKSEMIPIFAYSVRADDEFQYQTDVLEVGFVRALGINRKAKHRPAPGGVSIGHYKISAGTLGSRVYDVETRERLILSNNHVLANSNNAQPGDLILQPGAADGGRPGTDDEFAKLLRFQPIQFGTQAPTCPIATNTARVLNATARGLGRAHRLQAVKANPQAVNLIDAAVAIPNVSGELLDRIEDIGIVEGYAEVALGDPIRKSGRTTETTSGTVLVMDATVQVSYGPGGSATFEGQIIGGPMSAGGDSGSLGIIAELPFAFGLLFAGSDQVTIFNPIREVLAALNITF</sequence>
<dbReference type="SUPFAM" id="SSF50494">
    <property type="entry name" value="Trypsin-like serine proteases"/>
    <property type="match status" value="1"/>
</dbReference>
<accession>A0A0F9FLM1</accession>
<comment type="caution">
    <text evidence="5">The sequence shown here is derived from an EMBL/GenBank/DDBJ whole genome shotgun (WGS) entry which is preliminary data.</text>
</comment>
<evidence type="ECO:0000256" key="2">
    <source>
        <dbReference type="ARBA" id="ARBA00022801"/>
    </source>
</evidence>
<keyword evidence="1" id="KW-0645">Protease</keyword>
<keyword evidence="3" id="KW-0720">Serine protease</keyword>
<dbReference type="GO" id="GO:0006508">
    <property type="term" value="P:proteolysis"/>
    <property type="evidence" value="ECO:0007669"/>
    <property type="project" value="UniProtKB-KW"/>
</dbReference>
<dbReference type="InterPro" id="IPR001316">
    <property type="entry name" value="Pept_S1A_streptogrisin"/>
</dbReference>
<dbReference type="AlphaFoldDB" id="A0A0F9FLM1"/>
<dbReference type="Gene3D" id="2.40.10.10">
    <property type="entry name" value="Trypsin-like serine proteases"/>
    <property type="match status" value="1"/>
</dbReference>
<organism evidence="5">
    <name type="scientific">marine sediment metagenome</name>
    <dbReference type="NCBI Taxonomy" id="412755"/>
    <lineage>
        <taxon>unclassified sequences</taxon>
        <taxon>metagenomes</taxon>
        <taxon>ecological metagenomes</taxon>
    </lineage>
</organism>
<dbReference type="EMBL" id="LAZR01020907">
    <property type="protein sequence ID" value="KKL87183.1"/>
    <property type="molecule type" value="Genomic_DNA"/>
</dbReference>
<evidence type="ECO:0000313" key="5">
    <source>
        <dbReference type="EMBL" id="KKL87183.1"/>
    </source>
</evidence>
<protein>
    <recommendedName>
        <fullName evidence="6">Peptidase S1 domain-containing protein</fullName>
    </recommendedName>
</protein>
<name>A0A0F9FLM1_9ZZZZ</name>
<dbReference type="GO" id="GO:0004252">
    <property type="term" value="F:serine-type endopeptidase activity"/>
    <property type="evidence" value="ECO:0007669"/>
    <property type="project" value="InterPro"/>
</dbReference>